<dbReference type="EMBL" id="LN609528">
    <property type="protein sequence ID" value="CEF65181.1"/>
    <property type="molecule type" value="Genomic_DNA"/>
</dbReference>
<accession>A0A090L5Z1</accession>
<dbReference type="GeneID" id="36377546"/>
<organism evidence="2">
    <name type="scientific">Strongyloides ratti</name>
    <name type="common">Parasitic roundworm</name>
    <dbReference type="NCBI Taxonomy" id="34506"/>
    <lineage>
        <taxon>Eukaryota</taxon>
        <taxon>Metazoa</taxon>
        <taxon>Ecdysozoa</taxon>
        <taxon>Nematoda</taxon>
        <taxon>Chromadorea</taxon>
        <taxon>Rhabditida</taxon>
        <taxon>Tylenchina</taxon>
        <taxon>Panagrolaimomorpha</taxon>
        <taxon>Strongyloidoidea</taxon>
        <taxon>Strongyloididae</taxon>
        <taxon>Strongyloides</taxon>
    </lineage>
</organism>
<reference evidence="3" key="1">
    <citation type="submission" date="2014-09" db="EMBL/GenBank/DDBJ databases">
        <authorList>
            <person name="Martin A.A."/>
        </authorList>
    </citation>
    <scope>NUCLEOTIDE SEQUENCE</scope>
    <source>
        <strain evidence="3">ED321</strain>
    </source>
</reference>
<evidence type="ECO:0000313" key="4">
    <source>
        <dbReference type="WBParaSite" id="SRAE_1000343400.1"/>
    </source>
</evidence>
<gene>
    <name evidence="2 4 5" type="ORF">SRAE_1000343400</name>
</gene>
<dbReference type="WBParaSite" id="SRAE_1000343400.1">
    <property type="protein sequence ID" value="SRAE_1000343400.1"/>
    <property type="gene ID" value="WBGene00260051"/>
</dbReference>
<protein>
    <submittedName>
        <fullName evidence="2 4">Uncharacterized protein</fullName>
    </submittedName>
</protein>
<sequence length="406" mass="47277">MITRPDLSSNNNGDNNDLSETKNNENQTNDCSNSSSETVERRSGPEGEEVNHSNENSQNNQNSVVESNGNIFNLQTDSIQEPLPSVQATVQTSTSDLINNHNYNQHQYQHQQHNIIYGSRIPDFECQINPYLPFHRHDSRYILELPNSMGFRCRICNQIFDSMYQRISNNINPPGNNNNFQGRSNNINHIHNINNDPNGVPNSLHFMASQQQNNLVNRTYQNNCFHQVRNINLDRRRFVNIHSSENPIREQYQNIGNNNIPINRIRPLNNNSPTYNNLPTNSGHPNYNVPQSGPVRNNRNRIIFNRRVRRDEDSIFRRTIRRNDIDINISRIFNEHRSEMNEHVVQVFESIINYIHQQDRRLMDIVDNIATILPPVNRNGTRRGRNTLENTNQQDDDSFDETDGDE</sequence>
<proteinExistence type="predicted"/>
<dbReference type="AlphaFoldDB" id="A0A090L5Z1"/>
<feature type="compositionally biased region" description="Acidic residues" evidence="1">
    <location>
        <begin position="394"/>
        <end position="406"/>
    </location>
</feature>
<name>A0A090L5Z1_STRRB</name>
<dbReference type="RefSeq" id="XP_024504382.1">
    <property type="nucleotide sequence ID" value="XM_024650623.1"/>
</dbReference>
<evidence type="ECO:0000313" key="2">
    <source>
        <dbReference type="EMBL" id="CEF65181.1"/>
    </source>
</evidence>
<evidence type="ECO:0000313" key="5">
    <source>
        <dbReference type="WormBase" id="SRAE_1000343400"/>
    </source>
</evidence>
<feature type="region of interest" description="Disordered" evidence="1">
    <location>
        <begin position="375"/>
        <end position="406"/>
    </location>
</feature>
<feature type="compositionally biased region" description="Basic and acidic residues" evidence="1">
    <location>
        <begin position="38"/>
        <end position="52"/>
    </location>
</feature>
<feature type="compositionally biased region" description="Polar residues" evidence="1">
    <location>
        <begin position="24"/>
        <end position="37"/>
    </location>
</feature>
<reference evidence="4" key="3">
    <citation type="submission" date="2020-12" db="UniProtKB">
        <authorList>
            <consortium name="WormBaseParasite"/>
        </authorList>
    </citation>
    <scope>IDENTIFICATION</scope>
</reference>
<dbReference type="Proteomes" id="UP000035682">
    <property type="component" value="Unplaced"/>
</dbReference>
<evidence type="ECO:0000256" key="1">
    <source>
        <dbReference type="SAM" id="MobiDB-lite"/>
    </source>
</evidence>
<feature type="compositionally biased region" description="Low complexity" evidence="1">
    <location>
        <begin position="53"/>
        <end position="64"/>
    </location>
</feature>
<dbReference type="CTD" id="36377546"/>
<dbReference type="WormBase" id="SRAE_1000343400">
    <property type="protein sequence ID" value="SRP04889"/>
    <property type="gene ID" value="WBGene00260051"/>
</dbReference>
<evidence type="ECO:0000313" key="3">
    <source>
        <dbReference type="Proteomes" id="UP000035682"/>
    </source>
</evidence>
<keyword evidence="3" id="KW-1185">Reference proteome</keyword>
<reference evidence="2" key="2">
    <citation type="submission" date="2014-09" db="EMBL/GenBank/DDBJ databases">
        <authorList>
            <person name="Aslett A.Martin."/>
        </authorList>
    </citation>
    <scope>NUCLEOTIDE SEQUENCE</scope>
    <source>
        <strain evidence="2">ED321 Heterogonic</strain>
    </source>
</reference>
<feature type="compositionally biased region" description="Low complexity" evidence="1">
    <location>
        <begin position="1"/>
        <end position="18"/>
    </location>
</feature>
<feature type="region of interest" description="Disordered" evidence="1">
    <location>
        <begin position="1"/>
        <end position="64"/>
    </location>
</feature>